<dbReference type="InterPro" id="IPR036236">
    <property type="entry name" value="Znf_C2H2_sf"/>
</dbReference>
<feature type="compositionally biased region" description="Low complexity" evidence="2">
    <location>
        <begin position="101"/>
        <end position="112"/>
    </location>
</feature>
<sequence>MEKKYVCKFCNKMFPSGKSLGGHIRIHTNEFSVVKTPKKTNNKRSLVDQQQLLCCRECGKGFVSSKALCGHMASHSQRYKIVMVIDTQSDTEASRKRSKKQSFSSSPSSSASEIDQEHRNTALSLMKMSIDSKGHNLVVNSLVAESSENNSEILETKASSEEQLKFIFSVKKNHDLKTDKVAVDDHLRTLADDDDSYSSDSDYFMNGPKKSNSDISVDRSLRNGDELGVKEGGSKYELHKSKSVLPCYENDSCADTDRKIHRSSDCKSPLVKKASSGANKNSNGHKCPKCFKVFKSGQALGGHKRSHFFENQEQRIKHKAAAADVLLIDLNLPAQYADE</sequence>
<dbReference type="Proteomes" id="UP001642260">
    <property type="component" value="Unassembled WGS sequence"/>
</dbReference>
<evidence type="ECO:0000313" key="4">
    <source>
        <dbReference type="EMBL" id="CAH8390898.1"/>
    </source>
</evidence>
<dbReference type="PROSITE" id="PS50157">
    <property type="entry name" value="ZINC_FINGER_C2H2_2"/>
    <property type="match status" value="3"/>
</dbReference>
<organism evidence="4 5">
    <name type="scientific">Eruca vesicaria subsp. sativa</name>
    <name type="common">Garden rocket</name>
    <name type="synonym">Eruca sativa</name>
    <dbReference type="NCBI Taxonomy" id="29727"/>
    <lineage>
        <taxon>Eukaryota</taxon>
        <taxon>Viridiplantae</taxon>
        <taxon>Streptophyta</taxon>
        <taxon>Embryophyta</taxon>
        <taxon>Tracheophyta</taxon>
        <taxon>Spermatophyta</taxon>
        <taxon>Magnoliopsida</taxon>
        <taxon>eudicotyledons</taxon>
        <taxon>Gunneridae</taxon>
        <taxon>Pentapetalae</taxon>
        <taxon>rosids</taxon>
        <taxon>malvids</taxon>
        <taxon>Brassicales</taxon>
        <taxon>Brassicaceae</taxon>
        <taxon>Brassiceae</taxon>
        <taxon>Eruca</taxon>
    </lineage>
</organism>
<protein>
    <recommendedName>
        <fullName evidence="3">C2H2-type domain-containing protein</fullName>
    </recommendedName>
</protein>
<dbReference type="PANTHER" id="PTHR46869">
    <property type="entry name" value="C2H2-LIKE ZINC FINGER PROTEIN"/>
    <property type="match status" value="1"/>
</dbReference>
<dbReference type="Gene3D" id="3.30.160.60">
    <property type="entry name" value="Classic Zinc Finger"/>
    <property type="match status" value="1"/>
</dbReference>
<name>A0ABC8M3V3_ERUVS</name>
<reference evidence="4 5" key="1">
    <citation type="submission" date="2022-03" db="EMBL/GenBank/DDBJ databases">
        <authorList>
            <person name="Macdonald S."/>
            <person name="Ahmed S."/>
            <person name="Newling K."/>
        </authorList>
    </citation>
    <scope>NUCLEOTIDE SEQUENCE [LARGE SCALE GENOMIC DNA]</scope>
</reference>
<evidence type="ECO:0000256" key="1">
    <source>
        <dbReference type="PROSITE-ProRule" id="PRU00042"/>
    </source>
</evidence>
<dbReference type="PANTHER" id="PTHR46869:SF17">
    <property type="entry name" value="C2H2-TYPE DOMAIN-CONTAINING PROTEIN"/>
    <property type="match status" value="1"/>
</dbReference>
<feature type="domain" description="C2H2-type" evidence="3">
    <location>
        <begin position="285"/>
        <end position="312"/>
    </location>
</feature>
<feature type="region of interest" description="Disordered" evidence="2">
    <location>
        <begin position="196"/>
        <end position="219"/>
    </location>
</feature>
<dbReference type="Pfam" id="PF13912">
    <property type="entry name" value="zf-C2H2_6"/>
    <property type="match status" value="3"/>
</dbReference>
<dbReference type="SMART" id="SM00355">
    <property type="entry name" value="ZnF_C2H2"/>
    <property type="match status" value="3"/>
</dbReference>
<gene>
    <name evidence="4" type="ORF">ERUC_LOCUS43381</name>
</gene>
<evidence type="ECO:0000313" key="5">
    <source>
        <dbReference type="Proteomes" id="UP001642260"/>
    </source>
</evidence>
<dbReference type="InterPro" id="IPR013087">
    <property type="entry name" value="Znf_C2H2_type"/>
</dbReference>
<dbReference type="EMBL" id="CAKOAT010926264">
    <property type="protein sequence ID" value="CAH8390898.1"/>
    <property type="molecule type" value="Genomic_DNA"/>
</dbReference>
<dbReference type="GO" id="GO:0008270">
    <property type="term" value="F:zinc ion binding"/>
    <property type="evidence" value="ECO:0007669"/>
    <property type="project" value="UniProtKB-KW"/>
</dbReference>
<keyword evidence="5" id="KW-1185">Reference proteome</keyword>
<evidence type="ECO:0000256" key="2">
    <source>
        <dbReference type="SAM" id="MobiDB-lite"/>
    </source>
</evidence>
<feature type="domain" description="C2H2-type" evidence="3">
    <location>
        <begin position="5"/>
        <end position="32"/>
    </location>
</feature>
<dbReference type="PROSITE" id="PS00028">
    <property type="entry name" value="ZINC_FINGER_C2H2_1"/>
    <property type="match status" value="3"/>
</dbReference>
<keyword evidence="1" id="KW-0863">Zinc-finger</keyword>
<proteinExistence type="predicted"/>
<dbReference type="SUPFAM" id="SSF57667">
    <property type="entry name" value="beta-beta-alpha zinc fingers"/>
    <property type="match status" value="1"/>
</dbReference>
<keyword evidence="1" id="KW-0479">Metal-binding</keyword>
<feature type="domain" description="C2H2-type" evidence="3">
    <location>
        <begin position="53"/>
        <end position="80"/>
    </location>
</feature>
<dbReference type="AlphaFoldDB" id="A0ABC8M3V3"/>
<evidence type="ECO:0000259" key="3">
    <source>
        <dbReference type="PROSITE" id="PS50157"/>
    </source>
</evidence>
<feature type="region of interest" description="Disordered" evidence="2">
    <location>
        <begin position="90"/>
        <end position="116"/>
    </location>
</feature>
<comment type="caution">
    <text evidence="4">The sequence shown here is derived from an EMBL/GenBank/DDBJ whole genome shotgun (WGS) entry which is preliminary data.</text>
</comment>
<keyword evidence="1" id="KW-0862">Zinc</keyword>
<accession>A0ABC8M3V3</accession>